<sequence>MASHSWTLWVSLLEWIISISNVAKSSPLNWHLKKKVNVSDMTYVL</sequence>
<name>A0A0E9VHF3_ANGAN</name>
<proteinExistence type="predicted"/>
<reference evidence="2" key="1">
    <citation type="submission" date="2014-11" db="EMBL/GenBank/DDBJ databases">
        <authorList>
            <person name="Amaro Gonzalez C."/>
        </authorList>
    </citation>
    <scope>NUCLEOTIDE SEQUENCE</scope>
</reference>
<accession>A0A0E9VHF3</accession>
<protein>
    <submittedName>
        <fullName evidence="2">Uncharacterized protein</fullName>
    </submittedName>
</protein>
<dbReference type="EMBL" id="GBXM01031737">
    <property type="protein sequence ID" value="JAH76840.1"/>
    <property type="molecule type" value="Transcribed_RNA"/>
</dbReference>
<feature type="signal peptide" evidence="1">
    <location>
        <begin position="1"/>
        <end position="25"/>
    </location>
</feature>
<feature type="chain" id="PRO_5002434389" evidence="1">
    <location>
        <begin position="26"/>
        <end position="45"/>
    </location>
</feature>
<keyword evidence="1" id="KW-0732">Signal</keyword>
<evidence type="ECO:0000313" key="2">
    <source>
        <dbReference type="EMBL" id="JAH76840.1"/>
    </source>
</evidence>
<organism evidence="2">
    <name type="scientific">Anguilla anguilla</name>
    <name type="common">European freshwater eel</name>
    <name type="synonym">Muraena anguilla</name>
    <dbReference type="NCBI Taxonomy" id="7936"/>
    <lineage>
        <taxon>Eukaryota</taxon>
        <taxon>Metazoa</taxon>
        <taxon>Chordata</taxon>
        <taxon>Craniata</taxon>
        <taxon>Vertebrata</taxon>
        <taxon>Euteleostomi</taxon>
        <taxon>Actinopterygii</taxon>
        <taxon>Neopterygii</taxon>
        <taxon>Teleostei</taxon>
        <taxon>Anguilliformes</taxon>
        <taxon>Anguillidae</taxon>
        <taxon>Anguilla</taxon>
    </lineage>
</organism>
<dbReference type="AlphaFoldDB" id="A0A0E9VHF3"/>
<reference evidence="2" key="2">
    <citation type="journal article" date="2015" name="Fish Shellfish Immunol.">
        <title>Early steps in the European eel (Anguilla anguilla)-Vibrio vulnificus interaction in the gills: Role of the RtxA13 toxin.</title>
        <authorList>
            <person name="Callol A."/>
            <person name="Pajuelo D."/>
            <person name="Ebbesson L."/>
            <person name="Teles M."/>
            <person name="MacKenzie S."/>
            <person name="Amaro C."/>
        </authorList>
    </citation>
    <scope>NUCLEOTIDE SEQUENCE</scope>
</reference>
<evidence type="ECO:0000256" key="1">
    <source>
        <dbReference type="SAM" id="SignalP"/>
    </source>
</evidence>